<organism evidence="2 3">
    <name type="scientific">Paramormyrops kingsleyae</name>
    <dbReference type="NCBI Taxonomy" id="1676925"/>
    <lineage>
        <taxon>Eukaryota</taxon>
        <taxon>Metazoa</taxon>
        <taxon>Chordata</taxon>
        <taxon>Craniata</taxon>
        <taxon>Vertebrata</taxon>
        <taxon>Euteleostomi</taxon>
        <taxon>Actinopterygii</taxon>
        <taxon>Neopterygii</taxon>
        <taxon>Teleostei</taxon>
        <taxon>Osteoglossocephala</taxon>
        <taxon>Osteoglossomorpha</taxon>
        <taxon>Osteoglossiformes</taxon>
        <taxon>Mormyridae</taxon>
        <taxon>Paramormyrops</taxon>
    </lineage>
</organism>
<dbReference type="InterPro" id="IPR042779">
    <property type="entry name" value="MISP/MISP3-like"/>
</dbReference>
<protein>
    <submittedName>
        <fullName evidence="2">Uncharacterized LOC111833501</fullName>
    </submittedName>
</protein>
<feature type="region of interest" description="Disordered" evidence="1">
    <location>
        <begin position="348"/>
        <end position="372"/>
    </location>
</feature>
<evidence type="ECO:0000313" key="3">
    <source>
        <dbReference type="Proteomes" id="UP000261540"/>
    </source>
</evidence>
<feature type="compositionally biased region" description="Polar residues" evidence="1">
    <location>
        <begin position="12"/>
        <end position="30"/>
    </location>
</feature>
<dbReference type="Ensembl" id="ENSPKIT00000007130.1">
    <property type="protein sequence ID" value="ENSPKIP00000026374.1"/>
    <property type="gene ID" value="ENSPKIG00000008887.1"/>
</dbReference>
<feature type="region of interest" description="Disordered" evidence="1">
    <location>
        <begin position="621"/>
        <end position="776"/>
    </location>
</feature>
<evidence type="ECO:0000313" key="2">
    <source>
        <dbReference type="Ensembl" id="ENSPKIP00000026374.1"/>
    </source>
</evidence>
<dbReference type="GeneTree" id="ENSGT00990000204498"/>
<dbReference type="OrthoDB" id="9449914at2759"/>
<evidence type="ECO:0000256" key="1">
    <source>
        <dbReference type="SAM" id="MobiDB-lite"/>
    </source>
</evidence>
<dbReference type="PANTHER" id="PTHR18839">
    <property type="entry name" value="MITOTIC INTERACTOR AND SUBSTRATE OF PLK1 MISP FAMILY MEMBER"/>
    <property type="match status" value="1"/>
</dbReference>
<dbReference type="RefSeq" id="XP_023647569.1">
    <property type="nucleotide sequence ID" value="XM_023791801.2"/>
</dbReference>
<feature type="compositionally biased region" description="Basic and acidic residues" evidence="1">
    <location>
        <begin position="734"/>
        <end position="747"/>
    </location>
</feature>
<dbReference type="KEGG" id="pki:111833501"/>
<feature type="region of interest" description="Disordered" evidence="1">
    <location>
        <begin position="530"/>
        <end position="558"/>
    </location>
</feature>
<keyword evidence="3" id="KW-1185">Reference proteome</keyword>
<dbReference type="Proteomes" id="UP000261540">
    <property type="component" value="Unplaced"/>
</dbReference>
<reference evidence="2" key="2">
    <citation type="submission" date="2025-09" db="UniProtKB">
        <authorList>
            <consortium name="Ensembl"/>
        </authorList>
    </citation>
    <scope>IDENTIFICATION</scope>
</reference>
<accession>A0A3B3S6H4</accession>
<name>A0A3B3S6H4_9TELE</name>
<reference evidence="2" key="1">
    <citation type="submission" date="2025-08" db="UniProtKB">
        <authorList>
            <consortium name="Ensembl"/>
        </authorList>
    </citation>
    <scope>IDENTIFICATION</scope>
</reference>
<feature type="compositionally biased region" description="Basic and acidic residues" evidence="1">
    <location>
        <begin position="652"/>
        <end position="670"/>
    </location>
</feature>
<dbReference type="GeneID" id="111833501"/>
<feature type="compositionally biased region" description="Basic and acidic residues" evidence="1">
    <location>
        <begin position="1"/>
        <end position="10"/>
    </location>
</feature>
<dbReference type="AlphaFoldDB" id="A0A3B3S6H4"/>
<feature type="compositionally biased region" description="Basic and acidic residues" evidence="1">
    <location>
        <begin position="348"/>
        <end position="362"/>
    </location>
</feature>
<feature type="compositionally biased region" description="Basic residues" evidence="1">
    <location>
        <begin position="748"/>
        <end position="759"/>
    </location>
</feature>
<dbReference type="CTD" id="113230"/>
<dbReference type="PANTHER" id="PTHR18839:SF0">
    <property type="entry name" value="MITOTIC INTERACTOR AND SUBSTRATE OF PLK1 ISOFORM X1-RELATED"/>
    <property type="match status" value="1"/>
</dbReference>
<feature type="region of interest" description="Disordered" evidence="1">
    <location>
        <begin position="1"/>
        <end position="35"/>
    </location>
</feature>
<sequence length="776" mass="85300">MDDAVDREGEGVSTSPRQGESSGAEVNNTWADLPEPKRSITESHHQVIDEKIDSCHLFITCLDSIQPAVGCSEDGRRLDLKEEVSEADALNISLATEGQLTCGSQEVGSPQLRTDLNTESRTIVCWLNGIREAGEACSLGGADSCKNSNEVIPLSKSGEAQYLSCADVQNNIESPGESNVSFLTAEVGGGGTDHSLDRKSRDFNTAPEKSVIMDNVNSKTPKPTISDSSRGLVINPNQQPEHKEALILNTVIIQNFQQGELHHLSLPKERQEAQQVFKGSPPLVTVAQESANQEPGCHVSASVVVRELLRGTGWWREREREEEEGGQTGRGKEEKEARFHVGEAGIEKLGNKGKGETKETHKLGQRAKSAYSSDRAVWMEGDNGDDNQSDSGVSVDFSPGSTMQLHPVPDDVGGVPAFLGETPIEREIRQAAEREQSLRRARGLSKTEEFVHIPLRRSILSQPLPAKLGRVQGKDRLLAGKKMQWEIKMESEREQALVQLGKVPGFYDKGSVGQLRERKLLFEALQESQLAKPPLSKRPSAQRDSASTAGSDPGHLHSTLHLSKELSQPRVSCGPTLSEGPQGQVILQESVSVPQSFTAGLESPPRPSHSTDCVTIIPTATNEGEEENDQGEPNLPKENPFFKLRSSISLRPKVEQDIRETRERERELRRQRNSLYRGETSGTASGRRANTETRISPKPRYSLPSTDQVSRSPSPTPPARPGRKLDLVWPPAPTDEKRTAQLEEQVSKSHRTTRQKHPLLQHWESGLVNGNETERN</sequence>
<proteinExistence type="predicted"/>